<evidence type="ECO:0000313" key="2">
    <source>
        <dbReference type="Proteomes" id="UP000026915"/>
    </source>
</evidence>
<protein>
    <submittedName>
        <fullName evidence="1">Uncharacterized protein</fullName>
    </submittedName>
</protein>
<dbReference type="HOGENOM" id="CLU_2762950_0_0_1"/>
<dbReference type="Gramene" id="EOX99806">
    <property type="protein sequence ID" value="EOX99806"/>
    <property type="gene ID" value="TCM_008761"/>
</dbReference>
<sequence>MGDCFYFKENGMENDEVVRRPEKAKELRLRTISQSSPEIRIFDTYELNVNFKRVMPVRVGNVYHYFDSKS</sequence>
<evidence type="ECO:0000313" key="1">
    <source>
        <dbReference type="EMBL" id="EOX99806.1"/>
    </source>
</evidence>
<keyword evidence="2" id="KW-1185">Reference proteome</keyword>
<accession>A0A061E637</accession>
<proteinExistence type="predicted"/>
<gene>
    <name evidence="1" type="ORF">TCM_008761</name>
</gene>
<dbReference type="Proteomes" id="UP000026915">
    <property type="component" value="Chromosome 2"/>
</dbReference>
<name>A0A061E637_THECC</name>
<dbReference type="EMBL" id="CM001880">
    <property type="protein sequence ID" value="EOX99806.1"/>
    <property type="molecule type" value="Genomic_DNA"/>
</dbReference>
<dbReference type="AlphaFoldDB" id="A0A061E637"/>
<dbReference type="InParanoid" id="A0A061E637"/>
<organism evidence="1 2">
    <name type="scientific">Theobroma cacao</name>
    <name type="common">Cacao</name>
    <name type="synonym">Cocoa</name>
    <dbReference type="NCBI Taxonomy" id="3641"/>
    <lineage>
        <taxon>Eukaryota</taxon>
        <taxon>Viridiplantae</taxon>
        <taxon>Streptophyta</taxon>
        <taxon>Embryophyta</taxon>
        <taxon>Tracheophyta</taxon>
        <taxon>Spermatophyta</taxon>
        <taxon>Magnoliopsida</taxon>
        <taxon>eudicotyledons</taxon>
        <taxon>Gunneridae</taxon>
        <taxon>Pentapetalae</taxon>
        <taxon>rosids</taxon>
        <taxon>malvids</taxon>
        <taxon>Malvales</taxon>
        <taxon>Malvaceae</taxon>
        <taxon>Byttnerioideae</taxon>
        <taxon>Theobroma</taxon>
    </lineage>
</organism>
<reference evidence="1 2" key="1">
    <citation type="journal article" date="2013" name="Genome Biol.">
        <title>The genome sequence of the most widely cultivated cacao type and its use to identify candidate genes regulating pod color.</title>
        <authorList>
            <person name="Motamayor J.C."/>
            <person name="Mockaitis K."/>
            <person name="Schmutz J."/>
            <person name="Haiminen N."/>
            <person name="Iii D.L."/>
            <person name="Cornejo O."/>
            <person name="Findley S.D."/>
            <person name="Zheng P."/>
            <person name="Utro F."/>
            <person name="Royaert S."/>
            <person name="Saski C."/>
            <person name="Jenkins J."/>
            <person name="Podicheti R."/>
            <person name="Zhao M."/>
            <person name="Scheffler B.E."/>
            <person name="Stack J.C."/>
            <person name="Feltus F.A."/>
            <person name="Mustiga G.M."/>
            <person name="Amores F."/>
            <person name="Phillips W."/>
            <person name="Marelli J.P."/>
            <person name="May G.D."/>
            <person name="Shapiro H."/>
            <person name="Ma J."/>
            <person name="Bustamante C.D."/>
            <person name="Schnell R.J."/>
            <person name="Main D."/>
            <person name="Gilbert D."/>
            <person name="Parida L."/>
            <person name="Kuhn D.N."/>
        </authorList>
    </citation>
    <scope>NUCLEOTIDE SEQUENCE [LARGE SCALE GENOMIC DNA]</scope>
    <source>
        <strain evidence="2">cv. Matina 1-6</strain>
    </source>
</reference>